<dbReference type="AlphaFoldDB" id="A0A9X0DCM5"/>
<reference evidence="3" key="1">
    <citation type="submission" date="2022-11" db="EMBL/GenBank/DDBJ databases">
        <title>Genome Resource of Sclerotinia nivalis Strain SnTB1, a Plant Pathogen Isolated from American Ginseng.</title>
        <authorList>
            <person name="Fan S."/>
        </authorList>
    </citation>
    <scope>NUCLEOTIDE SEQUENCE</scope>
    <source>
        <strain evidence="3">SnTB1</strain>
    </source>
</reference>
<feature type="region of interest" description="Disordered" evidence="1">
    <location>
        <begin position="453"/>
        <end position="556"/>
    </location>
</feature>
<feature type="transmembrane region" description="Helical" evidence="2">
    <location>
        <begin position="31"/>
        <end position="56"/>
    </location>
</feature>
<feature type="compositionally biased region" description="Basic and acidic residues" evidence="1">
    <location>
        <begin position="695"/>
        <end position="728"/>
    </location>
</feature>
<name>A0A9X0DCM5_9HELO</name>
<accession>A0A9X0DCM5</accession>
<feature type="compositionally biased region" description="Basic residues" evidence="1">
    <location>
        <begin position="679"/>
        <end position="694"/>
    </location>
</feature>
<feature type="region of interest" description="Disordered" evidence="1">
    <location>
        <begin position="659"/>
        <end position="748"/>
    </location>
</feature>
<feature type="region of interest" description="Disordered" evidence="1">
    <location>
        <begin position="271"/>
        <end position="310"/>
    </location>
</feature>
<dbReference type="Proteomes" id="UP001152300">
    <property type="component" value="Unassembled WGS sequence"/>
</dbReference>
<comment type="caution">
    <text evidence="3">The sequence shown here is derived from an EMBL/GenBank/DDBJ whole genome shotgun (WGS) entry which is preliminary data.</text>
</comment>
<evidence type="ECO:0000313" key="3">
    <source>
        <dbReference type="EMBL" id="KAJ8057919.1"/>
    </source>
</evidence>
<gene>
    <name evidence="3" type="ORF">OCU04_013100</name>
</gene>
<feature type="compositionally biased region" description="Basic and acidic residues" evidence="1">
    <location>
        <begin position="664"/>
        <end position="678"/>
    </location>
</feature>
<evidence type="ECO:0000313" key="4">
    <source>
        <dbReference type="Proteomes" id="UP001152300"/>
    </source>
</evidence>
<dbReference type="OrthoDB" id="3531381at2759"/>
<feature type="transmembrane region" description="Helical" evidence="2">
    <location>
        <begin position="110"/>
        <end position="143"/>
    </location>
</feature>
<feature type="compositionally biased region" description="Polar residues" evidence="1">
    <location>
        <begin position="520"/>
        <end position="531"/>
    </location>
</feature>
<feature type="region of interest" description="Disordered" evidence="1">
    <location>
        <begin position="573"/>
        <end position="606"/>
    </location>
</feature>
<evidence type="ECO:0000256" key="1">
    <source>
        <dbReference type="SAM" id="MobiDB-lite"/>
    </source>
</evidence>
<proteinExistence type="predicted"/>
<feature type="compositionally biased region" description="Low complexity" evidence="1">
    <location>
        <begin position="287"/>
        <end position="297"/>
    </location>
</feature>
<keyword evidence="2" id="KW-0472">Membrane</keyword>
<evidence type="ECO:0000256" key="2">
    <source>
        <dbReference type="SAM" id="Phobius"/>
    </source>
</evidence>
<keyword evidence="2" id="KW-1133">Transmembrane helix</keyword>
<keyword evidence="4" id="KW-1185">Reference proteome</keyword>
<keyword evidence="2" id="KW-0812">Transmembrane</keyword>
<feature type="transmembrane region" description="Helical" evidence="2">
    <location>
        <begin position="68"/>
        <end position="89"/>
    </location>
</feature>
<protein>
    <submittedName>
        <fullName evidence="3">Uncharacterized protein</fullName>
    </submittedName>
</protein>
<dbReference type="EMBL" id="JAPEIS010000018">
    <property type="protein sequence ID" value="KAJ8057919.1"/>
    <property type="molecule type" value="Genomic_DNA"/>
</dbReference>
<organism evidence="3 4">
    <name type="scientific">Sclerotinia nivalis</name>
    <dbReference type="NCBI Taxonomy" id="352851"/>
    <lineage>
        <taxon>Eukaryota</taxon>
        <taxon>Fungi</taxon>
        <taxon>Dikarya</taxon>
        <taxon>Ascomycota</taxon>
        <taxon>Pezizomycotina</taxon>
        <taxon>Leotiomycetes</taxon>
        <taxon>Helotiales</taxon>
        <taxon>Sclerotiniaceae</taxon>
        <taxon>Sclerotinia</taxon>
    </lineage>
</organism>
<sequence length="797" mass="87330">MRKPHAILVPRGQIPIIDLRPSRTQRMLTPIIIFITLIFLLLCVVAGILLSVRLFGEVDRDRESVGTALRVGTAFLGVGCSFTTLYLILHLTSSIQNAPVGYVRPPELKIHGYSFIAARVTLIGGVVISAIGFISIGIILTALEACQYPFQLPTRSTILPSTVNCRVSSFGDDLVDSNLTSLNPSAANILSQAQFRSVSTSASTSHETIPSLHDDYLFMGNEKEEWERNQSLAIANARIKSEVNVKRKPVPTNTVELKLLKEESRSEMISMPGEFPEEKSVVQVQNSPTSASPTSTSPTPPSPEVKSKSKGWGIGWSYLMRNTGTESDTSEKCMTHSDSAILLGTNNSTECATCGNCAKPTSSTKQPTISPFTQKIGRQRNVTPSSSISDVAMRSPLSTMRTAESPDIAIKPKVALVLTMVPSSLDRISPRKPPITQPLPIAVLNEMMIRRPSIPPSSTRMPKPVTSEHVPLPPKYITPLKRKPMESKVTKSPPKSWKDSLPVRGGSFEIERKPVATAKEVNSNKSQSPTDIPTPKPKPSETRPSLKSWKDSLPIRGGSFEMERSTANIRDVFPNISRGPYENKPLTTPPKATPLKAKKNPENKSYTQIATKSLNTAIVIKKKSTEMKIPGAFIDYTKSDSSKRPTSREIKVPGAFIDGSSMAEKADADKNQEEESILRKKPQGVRPLKLRPKVKGTEKEKTVGKEKQEEKAKPVEKTKQTEKFKVSADEPESLYVPAPRGPRPFKRKLFGRSNVGVAGNEGDGHGVRMGWEGVVPLRRLSLGEVSTGMGHLWEDEV</sequence>